<dbReference type="Pfam" id="PF00005">
    <property type="entry name" value="ABC_tran"/>
    <property type="match status" value="1"/>
</dbReference>
<protein>
    <submittedName>
        <fullName evidence="11">Oligopeptide/dipeptide ABC transporter ATP-binding protein-like protein</fullName>
        <ecNumber evidence="11">3.6.3.-</ecNumber>
    </submittedName>
</protein>
<reference evidence="11 12" key="1">
    <citation type="submission" date="2018-06" db="EMBL/GenBank/DDBJ databases">
        <authorList>
            <consortium name="Pathogen Informatics"/>
            <person name="Doyle S."/>
        </authorList>
    </citation>
    <scope>NUCLEOTIDE SEQUENCE [LARGE SCALE GENOMIC DNA]</scope>
    <source>
        <strain evidence="11 12">NCTC11842</strain>
    </source>
</reference>
<evidence type="ECO:0000256" key="8">
    <source>
        <dbReference type="ARBA" id="ARBA00022967"/>
    </source>
</evidence>
<sequence>MTAETPRPLLSVEHLSIEFGSRRVVNDLSFALHSGKTLCIAGESGSGKSLTSLAIMGLLPKMARLPSGVILFEGQNLLDLPERQMQALRGKDIGMIFQEPMTSLNPLMTVGQQLEETVRRHEAVSRGQARQRTREMLDAVRVPQVEKRLTQYPTSCPAGCGNG</sequence>
<name>A0A2X2C5T7_PSELU</name>
<evidence type="ECO:0000259" key="10">
    <source>
        <dbReference type="SMART" id="SM00382"/>
    </source>
</evidence>
<dbReference type="GO" id="GO:0005524">
    <property type="term" value="F:ATP binding"/>
    <property type="evidence" value="ECO:0007669"/>
    <property type="project" value="UniProtKB-KW"/>
</dbReference>
<accession>A0A2X2C5T7</accession>
<evidence type="ECO:0000256" key="5">
    <source>
        <dbReference type="ARBA" id="ARBA00022519"/>
    </source>
</evidence>
<dbReference type="SUPFAM" id="SSF52540">
    <property type="entry name" value="P-loop containing nucleoside triphosphate hydrolases"/>
    <property type="match status" value="1"/>
</dbReference>
<dbReference type="GO" id="GO:0016887">
    <property type="term" value="F:ATP hydrolysis activity"/>
    <property type="evidence" value="ECO:0007669"/>
    <property type="project" value="InterPro"/>
</dbReference>
<dbReference type="EC" id="3.6.3.-" evidence="11"/>
<keyword evidence="5" id="KW-0997">Cell inner membrane</keyword>
<evidence type="ECO:0000256" key="7">
    <source>
        <dbReference type="ARBA" id="ARBA00022840"/>
    </source>
</evidence>
<keyword evidence="7 11" id="KW-0067">ATP-binding</keyword>
<dbReference type="PANTHER" id="PTHR43297">
    <property type="entry name" value="OLIGOPEPTIDE TRANSPORT ATP-BINDING PROTEIN APPD"/>
    <property type="match status" value="1"/>
</dbReference>
<dbReference type="RefSeq" id="WP_342767866.1">
    <property type="nucleotide sequence ID" value="NZ_UAUF01000009.1"/>
</dbReference>
<comment type="similarity">
    <text evidence="2">Belongs to the ABC transporter superfamily.</text>
</comment>
<keyword evidence="8" id="KW-1278">Translocase</keyword>
<keyword evidence="11" id="KW-0378">Hydrolase</keyword>
<organism evidence="11 12">
    <name type="scientific">Pseudomonas luteola</name>
    <dbReference type="NCBI Taxonomy" id="47886"/>
    <lineage>
        <taxon>Bacteria</taxon>
        <taxon>Pseudomonadati</taxon>
        <taxon>Pseudomonadota</taxon>
        <taxon>Gammaproteobacteria</taxon>
        <taxon>Pseudomonadales</taxon>
        <taxon>Pseudomonadaceae</taxon>
        <taxon>Pseudomonas</taxon>
    </lineage>
</organism>
<gene>
    <name evidence="11" type="primary">gsiA_1</name>
    <name evidence="11" type="ORF">NCTC11842_01263</name>
</gene>
<dbReference type="EMBL" id="UAUF01000009">
    <property type="protein sequence ID" value="SPZ03922.1"/>
    <property type="molecule type" value="Genomic_DNA"/>
</dbReference>
<evidence type="ECO:0000313" key="12">
    <source>
        <dbReference type="Proteomes" id="UP000250443"/>
    </source>
</evidence>
<feature type="domain" description="AAA+ ATPase" evidence="10">
    <location>
        <begin position="34"/>
        <end position="137"/>
    </location>
</feature>
<evidence type="ECO:0000313" key="11">
    <source>
        <dbReference type="EMBL" id="SPZ03922.1"/>
    </source>
</evidence>
<evidence type="ECO:0000256" key="3">
    <source>
        <dbReference type="ARBA" id="ARBA00022448"/>
    </source>
</evidence>
<dbReference type="SMART" id="SM00382">
    <property type="entry name" value="AAA"/>
    <property type="match status" value="1"/>
</dbReference>
<proteinExistence type="inferred from homology"/>
<evidence type="ECO:0000256" key="2">
    <source>
        <dbReference type="ARBA" id="ARBA00005417"/>
    </source>
</evidence>
<evidence type="ECO:0000256" key="9">
    <source>
        <dbReference type="ARBA" id="ARBA00023136"/>
    </source>
</evidence>
<keyword evidence="3" id="KW-0813">Transport</keyword>
<evidence type="ECO:0000256" key="6">
    <source>
        <dbReference type="ARBA" id="ARBA00022741"/>
    </source>
</evidence>
<evidence type="ECO:0000256" key="4">
    <source>
        <dbReference type="ARBA" id="ARBA00022475"/>
    </source>
</evidence>
<dbReference type="InterPro" id="IPR027417">
    <property type="entry name" value="P-loop_NTPase"/>
</dbReference>
<dbReference type="GO" id="GO:0005886">
    <property type="term" value="C:plasma membrane"/>
    <property type="evidence" value="ECO:0007669"/>
    <property type="project" value="UniProtKB-SubCell"/>
</dbReference>
<dbReference type="InterPro" id="IPR003439">
    <property type="entry name" value="ABC_transporter-like_ATP-bd"/>
</dbReference>
<keyword evidence="9" id="KW-0472">Membrane</keyword>
<keyword evidence="4" id="KW-1003">Cell membrane</keyword>
<comment type="subcellular location">
    <subcellularLocation>
        <location evidence="1">Cell inner membrane</location>
        <topology evidence="1">Peripheral membrane protein</topology>
    </subcellularLocation>
</comment>
<dbReference type="AlphaFoldDB" id="A0A2X2C5T7"/>
<dbReference type="PANTHER" id="PTHR43297:SF14">
    <property type="entry name" value="ATPASE AAA-TYPE CORE DOMAIN-CONTAINING PROTEIN"/>
    <property type="match status" value="1"/>
</dbReference>
<evidence type="ECO:0000256" key="1">
    <source>
        <dbReference type="ARBA" id="ARBA00004417"/>
    </source>
</evidence>
<dbReference type="InterPro" id="IPR003593">
    <property type="entry name" value="AAA+_ATPase"/>
</dbReference>
<dbReference type="Gene3D" id="3.40.50.300">
    <property type="entry name" value="P-loop containing nucleotide triphosphate hydrolases"/>
    <property type="match status" value="1"/>
</dbReference>
<dbReference type="Proteomes" id="UP000250443">
    <property type="component" value="Unassembled WGS sequence"/>
</dbReference>
<keyword evidence="6" id="KW-0547">Nucleotide-binding</keyword>
<dbReference type="InterPro" id="IPR050388">
    <property type="entry name" value="ABC_Ni/Peptide_Import"/>
</dbReference>